<dbReference type="SUPFAM" id="SSF47954">
    <property type="entry name" value="Cyclin-like"/>
    <property type="match status" value="1"/>
</dbReference>
<feature type="region of interest" description="Disordered" evidence="1">
    <location>
        <begin position="16"/>
        <end position="56"/>
    </location>
</feature>
<feature type="domain" description="Cyclin N-terminal" evidence="2">
    <location>
        <begin position="234"/>
        <end position="330"/>
    </location>
</feature>
<evidence type="ECO:0000313" key="3">
    <source>
        <dbReference type="EMBL" id="KAK7240613.1"/>
    </source>
</evidence>
<evidence type="ECO:0000313" key="4">
    <source>
        <dbReference type="Proteomes" id="UP001363151"/>
    </source>
</evidence>
<dbReference type="InterPro" id="IPR036915">
    <property type="entry name" value="Cyclin-like_sf"/>
</dbReference>
<dbReference type="Gene3D" id="1.10.472.10">
    <property type="entry name" value="Cyclin-like"/>
    <property type="match status" value="1"/>
</dbReference>
<gene>
    <name evidence="3" type="ORF">SO694_0005728</name>
</gene>
<dbReference type="Pfam" id="PF00134">
    <property type="entry name" value="Cyclin_N"/>
    <property type="match status" value="1"/>
</dbReference>
<dbReference type="CDD" id="cd20540">
    <property type="entry name" value="CYCLIN_CCNY_like"/>
    <property type="match status" value="1"/>
</dbReference>
<dbReference type="EMBL" id="JBBJCI010000210">
    <property type="protein sequence ID" value="KAK7240613.1"/>
    <property type="molecule type" value="Genomic_DNA"/>
</dbReference>
<accession>A0ABR1FX97</accession>
<sequence>MDLGFMDPVLVDLPQRDQQPKIVAAGRNSTSMQPKIMLPGEPARPPRPPERAGSPGAAFALQMVAPQPIAGSRDSLASRDSLDSDGGGGRAPDEGTPLSPAALAPVVAERARGGRLRVAYASPSRRMRGRQYEQVGSASGSVSRPDFDDCLRRSAAVLHKHVSVCEWRHARAVRSRPDTLETGQFRDSAAKLFEESRYVSPQYEITLFHGAPVTWTGLQFHTRAVEQTFAAPTMKDIYTFLSTLFVRAHLSSECSIVCLIYVERLMEKANVPLLAATWRPILLCSMLLASKVWQDCASWNIEFSVVFPQFSLAAINALERNYVTAVGWDMYISQSLYAKYYFALRSLNEKHDFRRKYNRFVLNDSKEQPKDANMVELRSNKIRSEWVKALSKSL</sequence>
<dbReference type="Proteomes" id="UP001363151">
    <property type="component" value="Unassembled WGS sequence"/>
</dbReference>
<evidence type="ECO:0000259" key="2">
    <source>
        <dbReference type="Pfam" id="PF00134"/>
    </source>
</evidence>
<reference evidence="3 4" key="1">
    <citation type="submission" date="2024-03" db="EMBL/GenBank/DDBJ databases">
        <title>Aureococcus anophagefferens CCMP1851 and Kratosvirus quantuckense: Draft genome of a second virus-susceptible host strain in the model system.</title>
        <authorList>
            <person name="Chase E."/>
            <person name="Truchon A.R."/>
            <person name="Schepens W."/>
            <person name="Wilhelm S.W."/>
        </authorList>
    </citation>
    <scope>NUCLEOTIDE SEQUENCE [LARGE SCALE GENOMIC DNA]</scope>
    <source>
        <strain evidence="3 4">CCMP1851</strain>
    </source>
</reference>
<organism evidence="3 4">
    <name type="scientific">Aureococcus anophagefferens</name>
    <name type="common">Harmful bloom alga</name>
    <dbReference type="NCBI Taxonomy" id="44056"/>
    <lineage>
        <taxon>Eukaryota</taxon>
        <taxon>Sar</taxon>
        <taxon>Stramenopiles</taxon>
        <taxon>Ochrophyta</taxon>
        <taxon>Pelagophyceae</taxon>
        <taxon>Pelagomonadales</taxon>
        <taxon>Pelagomonadaceae</taxon>
        <taxon>Aureococcus</taxon>
    </lineage>
</organism>
<feature type="region of interest" description="Disordered" evidence="1">
    <location>
        <begin position="70"/>
        <end position="104"/>
    </location>
</feature>
<proteinExistence type="predicted"/>
<keyword evidence="4" id="KW-1185">Reference proteome</keyword>
<name>A0ABR1FX97_AURAN</name>
<dbReference type="InterPro" id="IPR006671">
    <property type="entry name" value="Cyclin_N"/>
</dbReference>
<evidence type="ECO:0000256" key="1">
    <source>
        <dbReference type="SAM" id="MobiDB-lite"/>
    </source>
</evidence>
<dbReference type="PANTHER" id="PTHR14248">
    <property type="entry name" value="CYCLIN Y, ISOFORM A"/>
    <property type="match status" value="1"/>
</dbReference>
<protein>
    <recommendedName>
        <fullName evidence="2">Cyclin N-terminal domain-containing protein</fullName>
    </recommendedName>
</protein>
<comment type="caution">
    <text evidence="3">The sequence shown here is derived from an EMBL/GenBank/DDBJ whole genome shotgun (WGS) entry which is preliminary data.</text>
</comment>